<dbReference type="Proteomes" id="UP000282125">
    <property type="component" value="Unassembled WGS sequence"/>
</dbReference>
<organism evidence="7 8">
    <name type="scientific">Falsigemmobacter faecalis</name>
    <dbReference type="NCBI Taxonomy" id="2488730"/>
    <lineage>
        <taxon>Bacteria</taxon>
        <taxon>Pseudomonadati</taxon>
        <taxon>Pseudomonadota</taxon>
        <taxon>Alphaproteobacteria</taxon>
        <taxon>Rhodobacterales</taxon>
        <taxon>Paracoccaceae</taxon>
        <taxon>Falsigemmobacter</taxon>
    </lineage>
</organism>
<evidence type="ECO:0000256" key="5">
    <source>
        <dbReference type="ARBA" id="ARBA00037066"/>
    </source>
</evidence>
<keyword evidence="3 7" id="KW-0067">ATP-binding</keyword>
<dbReference type="InterPro" id="IPR003439">
    <property type="entry name" value="ABC_transporter-like_ATP-bd"/>
</dbReference>
<dbReference type="PROSITE" id="PS50893">
    <property type="entry name" value="ABC_TRANSPORTER_2"/>
    <property type="match status" value="1"/>
</dbReference>
<dbReference type="PANTHER" id="PTHR42794:SF1">
    <property type="entry name" value="HEMIN IMPORT ATP-BINDING PROTEIN HMUV"/>
    <property type="match status" value="1"/>
</dbReference>
<comment type="function">
    <text evidence="5">Part of the ABC transporter complex HmuTUV involved in hemin import. Responsible for energy coupling to the transport system.</text>
</comment>
<dbReference type="InterPro" id="IPR017871">
    <property type="entry name" value="ABC_transporter-like_CS"/>
</dbReference>
<dbReference type="EMBL" id="RRAZ01000027">
    <property type="protein sequence ID" value="RRH72053.1"/>
    <property type="molecule type" value="Genomic_DNA"/>
</dbReference>
<name>A0A3P3DCJ6_9RHOB</name>
<dbReference type="Pfam" id="PF00005">
    <property type="entry name" value="ABC_tran"/>
    <property type="match status" value="1"/>
</dbReference>
<feature type="domain" description="ABC transporter" evidence="6">
    <location>
        <begin position="1"/>
        <end position="226"/>
    </location>
</feature>
<dbReference type="SMART" id="SM00382">
    <property type="entry name" value="AAA"/>
    <property type="match status" value="1"/>
</dbReference>
<comment type="caution">
    <text evidence="7">The sequence shown here is derived from an EMBL/GenBank/DDBJ whole genome shotgun (WGS) entry which is preliminary data.</text>
</comment>
<accession>A0A3P3DCJ6</accession>
<dbReference type="SUPFAM" id="SSF52540">
    <property type="entry name" value="P-loop containing nucleoside triphosphate hydrolases"/>
    <property type="match status" value="1"/>
</dbReference>
<evidence type="ECO:0000259" key="6">
    <source>
        <dbReference type="PROSITE" id="PS50893"/>
    </source>
</evidence>
<dbReference type="PROSITE" id="PS00211">
    <property type="entry name" value="ABC_TRANSPORTER_1"/>
    <property type="match status" value="1"/>
</dbReference>
<protein>
    <submittedName>
        <fullName evidence="7">ABC transporter ATP-binding protein</fullName>
    </submittedName>
</protein>
<dbReference type="AlphaFoldDB" id="A0A3P3DCJ6"/>
<evidence type="ECO:0000256" key="1">
    <source>
        <dbReference type="ARBA" id="ARBA00022448"/>
    </source>
</evidence>
<dbReference type="RefSeq" id="WP_124966110.1">
    <property type="nucleotide sequence ID" value="NZ_RRAZ01000027.1"/>
</dbReference>
<dbReference type="InterPro" id="IPR027417">
    <property type="entry name" value="P-loop_NTPase"/>
</dbReference>
<keyword evidence="8" id="KW-1185">Reference proteome</keyword>
<dbReference type="OrthoDB" id="9805601at2"/>
<evidence type="ECO:0000256" key="2">
    <source>
        <dbReference type="ARBA" id="ARBA00022741"/>
    </source>
</evidence>
<dbReference type="GO" id="GO:0005524">
    <property type="term" value="F:ATP binding"/>
    <property type="evidence" value="ECO:0007669"/>
    <property type="project" value="UniProtKB-KW"/>
</dbReference>
<evidence type="ECO:0000313" key="7">
    <source>
        <dbReference type="EMBL" id="RRH72053.1"/>
    </source>
</evidence>
<dbReference type="InterPro" id="IPR003593">
    <property type="entry name" value="AAA+_ATPase"/>
</dbReference>
<keyword evidence="4" id="KW-1278">Translocase</keyword>
<evidence type="ECO:0000313" key="8">
    <source>
        <dbReference type="Proteomes" id="UP000282125"/>
    </source>
</evidence>
<keyword evidence="1" id="KW-0813">Transport</keyword>
<evidence type="ECO:0000256" key="3">
    <source>
        <dbReference type="ARBA" id="ARBA00022840"/>
    </source>
</evidence>
<sequence>MKSLLSIENMSVPGRISNASLQIFPGEFVGLIGPNGAGKTTLLRAAMGMIPASGTSSLLAHKINVRPRHVAYLAQEREVVWPISVREVVALGRRAHPDSGGDDQARADAILQRMALDDFATRQIPDLSGGERARVLLARALAQGAPLLLADEPCAALDPIQSIRTAKLLHAEAGNGRAALATLHDLPLAARWCTRLLVIERGVIVADGAPDQILTPELCRRVFDISLTRHGQSWLLEE</sequence>
<dbReference type="Gene3D" id="3.40.50.300">
    <property type="entry name" value="P-loop containing nucleotide triphosphate hydrolases"/>
    <property type="match status" value="1"/>
</dbReference>
<gene>
    <name evidence="7" type="ORF">EG244_15610</name>
</gene>
<reference evidence="7 8" key="1">
    <citation type="submission" date="2018-11" db="EMBL/GenBank/DDBJ databases">
        <title>Gemmobacter sp. nov., YIM 102744-1 draft genome.</title>
        <authorList>
            <person name="Li G."/>
            <person name="Jiang Y."/>
        </authorList>
    </citation>
    <scope>NUCLEOTIDE SEQUENCE [LARGE SCALE GENOMIC DNA]</scope>
    <source>
        <strain evidence="7 8">YIM 102744-1</strain>
    </source>
</reference>
<evidence type="ECO:0000256" key="4">
    <source>
        <dbReference type="ARBA" id="ARBA00022967"/>
    </source>
</evidence>
<keyword evidence="2" id="KW-0547">Nucleotide-binding</keyword>
<proteinExistence type="predicted"/>
<dbReference type="PANTHER" id="PTHR42794">
    <property type="entry name" value="HEMIN IMPORT ATP-BINDING PROTEIN HMUV"/>
    <property type="match status" value="1"/>
</dbReference>
<dbReference type="GO" id="GO:0016887">
    <property type="term" value="F:ATP hydrolysis activity"/>
    <property type="evidence" value="ECO:0007669"/>
    <property type="project" value="InterPro"/>
</dbReference>